<evidence type="ECO:0000256" key="1">
    <source>
        <dbReference type="SAM" id="Phobius"/>
    </source>
</evidence>
<dbReference type="EMBL" id="JRAI01000029">
    <property type="protein sequence ID" value="KGN86682.1"/>
    <property type="molecule type" value="Genomic_DNA"/>
</dbReference>
<evidence type="ECO:0000313" key="3">
    <source>
        <dbReference type="Proteomes" id="UP000030130"/>
    </source>
</evidence>
<keyword evidence="1" id="KW-0812">Transmembrane</keyword>
<keyword evidence="1" id="KW-0472">Membrane</keyword>
<comment type="caution">
    <text evidence="2">The sequence shown here is derived from an EMBL/GenBank/DDBJ whole genome shotgun (WGS) entry which is preliminary data.</text>
</comment>
<evidence type="ECO:0000313" key="2">
    <source>
        <dbReference type="EMBL" id="KGN86682.1"/>
    </source>
</evidence>
<accession>A0A0A2F9C9</accession>
<protein>
    <submittedName>
        <fullName evidence="2">Uncharacterized protein</fullName>
    </submittedName>
</protein>
<keyword evidence="1" id="KW-1133">Transmembrane helix</keyword>
<dbReference type="Proteomes" id="UP000030130">
    <property type="component" value="Unassembled WGS sequence"/>
</dbReference>
<dbReference type="OrthoDB" id="1014141at2"/>
<name>A0A0A2F9C9_9PORP</name>
<sequence>MMKRIGFNRKAIPTEAEIGRLLDKYFDGLTSGAEEDRLRRYFATARLPEQWEHLRPLFGYVSCRRAVDGRFLSDTPKSTGRSLSAKHFLWSVGGVSVAAAIALTIALRLPHAADQPLPTTGSFAMVNGERVNDPDLVRQYAQEAFEAVSIDREELAQELFDL</sequence>
<dbReference type="eggNOG" id="COG1413">
    <property type="taxonomic scope" value="Bacteria"/>
</dbReference>
<dbReference type="STRING" id="111105.HR09_03280"/>
<dbReference type="AlphaFoldDB" id="A0A0A2F9C9"/>
<organism evidence="2 3">
    <name type="scientific">Porphyromonas gulae</name>
    <dbReference type="NCBI Taxonomy" id="111105"/>
    <lineage>
        <taxon>Bacteria</taxon>
        <taxon>Pseudomonadati</taxon>
        <taxon>Bacteroidota</taxon>
        <taxon>Bacteroidia</taxon>
        <taxon>Bacteroidales</taxon>
        <taxon>Porphyromonadaceae</taxon>
        <taxon>Porphyromonas</taxon>
    </lineage>
</organism>
<reference evidence="2 3" key="1">
    <citation type="submission" date="2014-08" db="EMBL/GenBank/DDBJ databases">
        <title>Porphyromonas gulae strain:COT-052_OH1451 Genome sequencing.</title>
        <authorList>
            <person name="Wallis C."/>
            <person name="Deusch O."/>
            <person name="O'Flynn C."/>
            <person name="Davis I."/>
            <person name="Jospin G."/>
            <person name="Darling A.E."/>
            <person name="Coil D.A."/>
            <person name="Alexiev A."/>
            <person name="Horsfall A."/>
            <person name="Kirkwood N."/>
            <person name="Harris S."/>
            <person name="Eisen J.A."/>
        </authorList>
    </citation>
    <scope>NUCLEOTIDE SEQUENCE [LARGE SCALE GENOMIC DNA]</scope>
    <source>
        <strain evidence="3">COT-052 OH1451</strain>
    </source>
</reference>
<proteinExistence type="predicted"/>
<gene>
    <name evidence="2" type="ORF">HR08_03345</name>
</gene>
<feature type="transmembrane region" description="Helical" evidence="1">
    <location>
        <begin position="88"/>
        <end position="109"/>
    </location>
</feature>